<keyword evidence="1" id="KW-0732">Signal</keyword>
<dbReference type="AlphaFoldDB" id="A0A8S4Q8K5"/>
<sequence>MRNYKLQVIYLIMLIVSLVSPYDQIGQSVQENVYQYDDIDDDILLSPKRSWNTFCPLRAVKGFLCCSRLNSCICRTKLLCNSKRLDQMALARLRHKLLTLKRAGQLDIKKWIIRMTAHPKRRTTSLK</sequence>
<comment type="caution">
    <text evidence="2">The sequence shown here is derived from an EMBL/GenBank/DDBJ whole genome shotgun (WGS) entry which is preliminary data.</text>
</comment>
<reference evidence="2" key="1">
    <citation type="submission" date="2022-03" db="EMBL/GenBank/DDBJ databases">
        <authorList>
            <person name="Martin C."/>
        </authorList>
    </citation>
    <scope>NUCLEOTIDE SEQUENCE</scope>
</reference>
<name>A0A8S4Q8K5_OWEFU</name>
<proteinExistence type="predicted"/>
<evidence type="ECO:0000313" key="3">
    <source>
        <dbReference type="Proteomes" id="UP000749559"/>
    </source>
</evidence>
<evidence type="ECO:0000313" key="2">
    <source>
        <dbReference type="EMBL" id="CAH1800182.1"/>
    </source>
</evidence>
<keyword evidence="3" id="KW-1185">Reference proteome</keyword>
<dbReference type="Proteomes" id="UP000749559">
    <property type="component" value="Unassembled WGS sequence"/>
</dbReference>
<organism evidence="2 3">
    <name type="scientific">Owenia fusiformis</name>
    <name type="common">Polychaete worm</name>
    <dbReference type="NCBI Taxonomy" id="6347"/>
    <lineage>
        <taxon>Eukaryota</taxon>
        <taxon>Metazoa</taxon>
        <taxon>Spiralia</taxon>
        <taxon>Lophotrochozoa</taxon>
        <taxon>Annelida</taxon>
        <taxon>Polychaeta</taxon>
        <taxon>Sedentaria</taxon>
        <taxon>Canalipalpata</taxon>
        <taxon>Sabellida</taxon>
        <taxon>Oweniida</taxon>
        <taxon>Oweniidae</taxon>
        <taxon>Owenia</taxon>
    </lineage>
</organism>
<feature type="chain" id="PRO_5035914956" evidence="1">
    <location>
        <begin position="22"/>
        <end position="127"/>
    </location>
</feature>
<gene>
    <name evidence="2" type="ORF">OFUS_LOCUS24106</name>
</gene>
<protein>
    <submittedName>
        <fullName evidence="2">Uncharacterized protein</fullName>
    </submittedName>
</protein>
<evidence type="ECO:0000256" key="1">
    <source>
        <dbReference type="SAM" id="SignalP"/>
    </source>
</evidence>
<dbReference type="EMBL" id="CAIIXF020000011">
    <property type="protein sequence ID" value="CAH1800182.1"/>
    <property type="molecule type" value="Genomic_DNA"/>
</dbReference>
<accession>A0A8S4Q8K5</accession>
<feature type="signal peptide" evidence="1">
    <location>
        <begin position="1"/>
        <end position="21"/>
    </location>
</feature>